<comment type="caution">
    <text evidence="2">The sequence shown here is derived from an EMBL/GenBank/DDBJ whole genome shotgun (WGS) entry which is preliminary data.</text>
</comment>
<feature type="region of interest" description="Disordered" evidence="1">
    <location>
        <begin position="77"/>
        <end position="104"/>
    </location>
</feature>
<reference evidence="2 4" key="2">
    <citation type="submission" date="2016-08" db="EMBL/GenBank/DDBJ databases">
        <authorList>
            <person name="Seilhamer J.J."/>
        </authorList>
    </citation>
    <scope>NUCLEOTIDE SEQUENCE [LARGE SCALE GENOMIC DNA]</scope>
    <source>
        <strain evidence="2 4">NML150140-1</strain>
    </source>
</reference>
<protein>
    <submittedName>
        <fullName evidence="2">Uncharacterized protein</fullName>
    </submittedName>
</protein>
<evidence type="ECO:0000313" key="3">
    <source>
        <dbReference type="EMBL" id="ODR61627.1"/>
    </source>
</evidence>
<evidence type="ECO:0000313" key="2">
    <source>
        <dbReference type="EMBL" id="ODR37821.1"/>
    </source>
</evidence>
<gene>
    <name evidence="2" type="ORF">BEI59_34605</name>
    <name evidence="3" type="ORF">BEI63_01480</name>
</gene>
<keyword evidence="5" id="KW-1185">Reference proteome</keyword>
<evidence type="ECO:0000256" key="1">
    <source>
        <dbReference type="SAM" id="MobiDB-lite"/>
    </source>
</evidence>
<accession>A0A1E3U8E0</accession>
<dbReference type="Proteomes" id="UP000094869">
    <property type="component" value="Unassembled WGS sequence"/>
</dbReference>
<name>A0A1E3U8E0_9FIRM</name>
<feature type="compositionally biased region" description="Acidic residues" evidence="1">
    <location>
        <begin position="42"/>
        <end position="53"/>
    </location>
</feature>
<feature type="region of interest" description="Disordered" evidence="1">
    <location>
        <begin position="37"/>
        <end position="58"/>
    </location>
</feature>
<feature type="compositionally biased region" description="Acidic residues" evidence="1">
    <location>
        <begin position="88"/>
        <end position="99"/>
    </location>
</feature>
<dbReference type="EMBL" id="MEHD01000006">
    <property type="protein sequence ID" value="ODR61627.1"/>
    <property type="molecule type" value="Genomic_DNA"/>
</dbReference>
<evidence type="ECO:0000313" key="4">
    <source>
        <dbReference type="Proteomes" id="UP000094271"/>
    </source>
</evidence>
<dbReference type="AlphaFoldDB" id="A0A1E3U8E0"/>
<dbReference type="Proteomes" id="UP000094271">
    <property type="component" value="Unassembled WGS sequence"/>
</dbReference>
<organism evidence="2 4">
    <name type="scientific">Eisenbergiella tayi</name>
    <dbReference type="NCBI Taxonomy" id="1432052"/>
    <lineage>
        <taxon>Bacteria</taxon>
        <taxon>Bacillati</taxon>
        <taxon>Bacillota</taxon>
        <taxon>Clostridia</taxon>
        <taxon>Lachnospirales</taxon>
        <taxon>Lachnospiraceae</taxon>
        <taxon>Eisenbergiella</taxon>
    </lineage>
</organism>
<reference evidence="3 5" key="1">
    <citation type="submission" date="2016-08" db="EMBL/GenBank/DDBJ databases">
        <title>Characterization of Isolates of Eisenbergiella tayi Derived from Blood Cultures, Using Whole Genome Sequencing.</title>
        <authorList>
            <person name="Bernier A.-M."/>
            <person name="Burdz T."/>
            <person name="Wiebe D."/>
            <person name="Bernard K."/>
        </authorList>
    </citation>
    <scope>NUCLEOTIDE SEQUENCE [LARGE SCALE GENOMIC DNA]</scope>
    <source>
        <strain evidence="3 5">NML120146</strain>
    </source>
</reference>
<dbReference type="EMBL" id="MEHA01000048">
    <property type="protein sequence ID" value="ODR37821.1"/>
    <property type="molecule type" value="Genomic_DNA"/>
</dbReference>
<sequence>MRYALTSQAGYLDEPWTKKVPDQPALFLVSLFFAQGGKERDPEEEELEGEADPGEGVVPGAVVKVLDAKGSFVEKEALIPEDPAADSGGDEEENEDDEEGKSFSPDGFFEAAGGVFQDGVGFLQIDTVVLVALGIQKFYYGDAEGLGEGLKQIDCGQGEAAFPFGYGFICYVEPIG</sequence>
<proteinExistence type="predicted"/>
<evidence type="ECO:0000313" key="5">
    <source>
        <dbReference type="Proteomes" id="UP000094869"/>
    </source>
</evidence>